<dbReference type="GO" id="GO:0005840">
    <property type="term" value="C:ribosome"/>
    <property type="evidence" value="ECO:0007669"/>
    <property type="project" value="UniProtKB-KW"/>
</dbReference>
<proteinExistence type="predicted"/>
<dbReference type="Pfam" id="PF16053">
    <property type="entry name" value="MRP-S34"/>
    <property type="match status" value="1"/>
</dbReference>
<evidence type="ECO:0000313" key="2">
    <source>
        <dbReference type="Proteomes" id="UP000820818"/>
    </source>
</evidence>
<dbReference type="EMBL" id="WJBH02000007">
    <property type="protein sequence ID" value="KAI9555166.1"/>
    <property type="molecule type" value="Genomic_DNA"/>
</dbReference>
<dbReference type="PANTHER" id="PTHR28589">
    <property type="entry name" value="28S RIBOSOMAL PROTEIN S34, MITOCHONDRIAL"/>
    <property type="match status" value="1"/>
</dbReference>
<dbReference type="InterPro" id="IPR032053">
    <property type="entry name" value="Ribosomal_mS34"/>
</dbReference>
<dbReference type="AlphaFoldDB" id="A0AAD5PPH2"/>
<keyword evidence="1" id="KW-0689">Ribosomal protein</keyword>
<keyword evidence="2" id="KW-1185">Reference proteome</keyword>
<sequence>MPYVYIGKRNFYYGKRLWEIVGNLKNFGEGRLLVRSKFERYPEVSYVKIIRAEPLMDEENLFGRVLVEQVFRGKPYGEYDLSQTAYKNDFKLVPKDEEEFYLSRTMKAEELEKLKKPLPEFIQFPPLLKEMISKQENNPNPLLKAVYKFGPNNSSVFIQPGAVCNKTQIENSKAPHLYENLRP</sequence>
<reference evidence="1 2" key="1">
    <citation type="submission" date="2022-05" db="EMBL/GenBank/DDBJ databases">
        <title>A multi-omics perspective on studying reproductive biology in Daphnia sinensis.</title>
        <authorList>
            <person name="Jia J."/>
        </authorList>
    </citation>
    <scope>NUCLEOTIDE SEQUENCE [LARGE SCALE GENOMIC DNA]</scope>
    <source>
        <strain evidence="1 2">WSL</strain>
    </source>
</reference>
<evidence type="ECO:0000313" key="1">
    <source>
        <dbReference type="EMBL" id="KAI9555166.1"/>
    </source>
</evidence>
<organism evidence="1 2">
    <name type="scientific">Daphnia sinensis</name>
    <dbReference type="NCBI Taxonomy" id="1820382"/>
    <lineage>
        <taxon>Eukaryota</taxon>
        <taxon>Metazoa</taxon>
        <taxon>Ecdysozoa</taxon>
        <taxon>Arthropoda</taxon>
        <taxon>Crustacea</taxon>
        <taxon>Branchiopoda</taxon>
        <taxon>Diplostraca</taxon>
        <taxon>Cladocera</taxon>
        <taxon>Anomopoda</taxon>
        <taxon>Daphniidae</taxon>
        <taxon>Daphnia</taxon>
        <taxon>Daphnia similis group</taxon>
    </lineage>
</organism>
<dbReference type="Proteomes" id="UP000820818">
    <property type="component" value="Linkage Group LG7"/>
</dbReference>
<dbReference type="PANTHER" id="PTHR28589:SF1">
    <property type="entry name" value="SMALL RIBOSOMAL SUBUNIT PROTEIN MS34"/>
    <property type="match status" value="1"/>
</dbReference>
<name>A0AAD5PPH2_9CRUS</name>
<keyword evidence="1" id="KW-0687">Ribonucleoprotein</keyword>
<dbReference type="GO" id="GO:0003735">
    <property type="term" value="F:structural constituent of ribosome"/>
    <property type="evidence" value="ECO:0007669"/>
    <property type="project" value="InterPro"/>
</dbReference>
<dbReference type="GO" id="GO:0005739">
    <property type="term" value="C:mitochondrion"/>
    <property type="evidence" value="ECO:0007669"/>
    <property type="project" value="InterPro"/>
</dbReference>
<protein>
    <submittedName>
        <fullName evidence="1">28S ribosomal protein S34</fullName>
    </submittedName>
</protein>
<comment type="caution">
    <text evidence="1">The sequence shown here is derived from an EMBL/GenBank/DDBJ whole genome shotgun (WGS) entry which is preliminary data.</text>
</comment>
<accession>A0AAD5PPH2</accession>
<gene>
    <name evidence="1" type="ORF">GHT06_017681</name>
</gene>